<feature type="transmembrane region" description="Helical" evidence="7">
    <location>
        <begin position="233"/>
        <end position="258"/>
    </location>
</feature>
<dbReference type="RefSeq" id="WP_344309572.1">
    <property type="nucleotide sequence ID" value="NZ_BAAANO010000020.1"/>
</dbReference>
<keyword evidence="10" id="KW-1185">Reference proteome</keyword>
<feature type="region of interest" description="Disordered" evidence="6">
    <location>
        <begin position="45"/>
        <end position="135"/>
    </location>
</feature>
<dbReference type="PANTHER" id="PTHR30071">
    <property type="entry name" value="HEME EXPORTER PROTEIN C"/>
    <property type="match status" value="1"/>
</dbReference>
<feature type="compositionally biased region" description="Low complexity" evidence="6">
    <location>
        <begin position="91"/>
        <end position="102"/>
    </location>
</feature>
<evidence type="ECO:0000256" key="1">
    <source>
        <dbReference type="ARBA" id="ARBA00004141"/>
    </source>
</evidence>
<keyword evidence="3" id="KW-0201">Cytochrome c-type biogenesis</keyword>
<evidence type="ECO:0000256" key="4">
    <source>
        <dbReference type="ARBA" id="ARBA00022989"/>
    </source>
</evidence>
<gene>
    <name evidence="9" type="ORF">GCM10009755_21490</name>
</gene>
<feature type="transmembrane region" description="Helical" evidence="7">
    <location>
        <begin position="199"/>
        <end position="221"/>
    </location>
</feature>
<dbReference type="NCBIfam" id="TIGR03144">
    <property type="entry name" value="cytochr_II_ccsB"/>
    <property type="match status" value="1"/>
</dbReference>
<evidence type="ECO:0000256" key="6">
    <source>
        <dbReference type="SAM" id="MobiDB-lite"/>
    </source>
</evidence>
<feature type="transmembrane region" description="Helical" evidence="7">
    <location>
        <begin position="142"/>
        <end position="164"/>
    </location>
</feature>
<comment type="caution">
    <text evidence="9">The sequence shown here is derived from an EMBL/GenBank/DDBJ whole genome shotgun (WGS) entry which is preliminary data.</text>
</comment>
<feature type="compositionally biased region" description="Low complexity" evidence="6">
    <location>
        <begin position="114"/>
        <end position="129"/>
    </location>
</feature>
<feature type="transmembrane region" description="Helical" evidence="7">
    <location>
        <begin position="315"/>
        <end position="338"/>
    </location>
</feature>
<sequence>MNVDVELAQWSNLLIYSAMAVYAIAFIAYAFDLFGGRKLRTSEEERAAATGGAGTRASGTDLTTGTGSTADATASARSGEDAKSAVTVLERPAGADAGPADGPGDGSSDDRGASADSADPAGSDGAQDADASDGRSHRLARVGTAVVTIAILLHVAAVLTRALSVMRVPWGNMMEYALTASAIVGLVYLVALFFKDLRYLGTFVAGGLLVVLGLCITVFYTEAAQLIPALQSYWIVIHVPIAILSTALLSISAIMALFQIAKSVREADVAEAPGAASAGAGQGASAADADASRVGRRKFLAFMDRLPSSEAIEQASYRIAAVGFITWTFTLIAGAVWAEVAWGRYWGWDTKEIWTFVVWVVYAAYLHARATRGWGPTKVAVLNIIGFMSVIFNFAIVNVYFNGLHSYSGL</sequence>
<feature type="compositionally biased region" description="Low complexity" evidence="6">
    <location>
        <begin position="55"/>
        <end position="77"/>
    </location>
</feature>
<dbReference type="EMBL" id="BAAANO010000020">
    <property type="protein sequence ID" value="GAA2010155.1"/>
    <property type="molecule type" value="Genomic_DNA"/>
</dbReference>
<keyword evidence="2 7" id="KW-0812">Transmembrane</keyword>
<keyword evidence="4 7" id="KW-1133">Transmembrane helix</keyword>
<name>A0ABN2TIG6_9MICO</name>
<dbReference type="Pfam" id="PF01578">
    <property type="entry name" value="Cytochrom_C_asm"/>
    <property type="match status" value="1"/>
</dbReference>
<accession>A0ABN2TIG6</accession>
<feature type="transmembrane region" description="Helical" evidence="7">
    <location>
        <begin position="353"/>
        <end position="368"/>
    </location>
</feature>
<evidence type="ECO:0000259" key="8">
    <source>
        <dbReference type="Pfam" id="PF01578"/>
    </source>
</evidence>
<proteinExistence type="predicted"/>
<dbReference type="PANTHER" id="PTHR30071:SF1">
    <property type="entry name" value="CYTOCHROME B_B6 PROTEIN-RELATED"/>
    <property type="match status" value="1"/>
</dbReference>
<keyword evidence="5 7" id="KW-0472">Membrane</keyword>
<evidence type="ECO:0000313" key="9">
    <source>
        <dbReference type="EMBL" id="GAA2010155.1"/>
    </source>
</evidence>
<evidence type="ECO:0000256" key="7">
    <source>
        <dbReference type="SAM" id="Phobius"/>
    </source>
</evidence>
<dbReference type="Proteomes" id="UP001500755">
    <property type="component" value="Unassembled WGS sequence"/>
</dbReference>
<dbReference type="InterPro" id="IPR017562">
    <property type="entry name" value="Cyt_c_biogenesis_CcsA"/>
</dbReference>
<feature type="transmembrane region" description="Helical" evidence="7">
    <location>
        <begin position="176"/>
        <end position="194"/>
    </location>
</feature>
<evidence type="ECO:0000256" key="5">
    <source>
        <dbReference type="ARBA" id="ARBA00023136"/>
    </source>
</evidence>
<evidence type="ECO:0000256" key="2">
    <source>
        <dbReference type="ARBA" id="ARBA00022692"/>
    </source>
</evidence>
<organism evidence="9 10">
    <name type="scientific">Brevibacterium samyangense</name>
    <dbReference type="NCBI Taxonomy" id="366888"/>
    <lineage>
        <taxon>Bacteria</taxon>
        <taxon>Bacillati</taxon>
        <taxon>Actinomycetota</taxon>
        <taxon>Actinomycetes</taxon>
        <taxon>Micrococcales</taxon>
        <taxon>Brevibacteriaceae</taxon>
        <taxon>Brevibacterium</taxon>
    </lineage>
</organism>
<dbReference type="InterPro" id="IPR002541">
    <property type="entry name" value="Cyt_c_assembly"/>
</dbReference>
<protein>
    <recommendedName>
        <fullName evidence="8">Cytochrome c assembly protein domain-containing protein</fullName>
    </recommendedName>
</protein>
<evidence type="ECO:0000256" key="3">
    <source>
        <dbReference type="ARBA" id="ARBA00022748"/>
    </source>
</evidence>
<dbReference type="InterPro" id="IPR045062">
    <property type="entry name" value="Cyt_c_biogenesis_CcsA/CcmC"/>
</dbReference>
<evidence type="ECO:0000313" key="10">
    <source>
        <dbReference type="Proteomes" id="UP001500755"/>
    </source>
</evidence>
<comment type="subcellular location">
    <subcellularLocation>
        <location evidence="1">Membrane</location>
        <topology evidence="1">Multi-pass membrane protein</topology>
    </subcellularLocation>
</comment>
<reference evidence="9 10" key="1">
    <citation type="journal article" date="2019" name="Int. J. Syst. Evol. Microbiol.">
        <title>The Global Catalogue of Microorganisms (GCM) 10K type strain sequencing project: providing services to taxonomists for standard genome sequencing and annotation.</title>
        <authorList>
            <consortium name="The Broad Institute Genomics Platform"/>
            <consortium name="The Broad Institute Genome Sequencing Center for Infectious Disease"/>
            <person name="Wu L."/>
            <person name="Ma J."/>
        </authorList>
    </citation>
    <scope>NUCLEOTIDE SEQUENCE [LARGE SCALE GENOMIC DNA]</scope>
    <source>
        <strain evidence="9 10">JCM 14546</strain>
    </source>
</reference>
<feature type="domain" description="Cytochrome c assembly protein" evidence="8">
    <location>
        <begin position="171"/>
        <end position="405"/>
    </location>
</feature>
<feature type="transmembrane region" description="Helical" evidence="7">
    <location>
        <begin position="380"/>
        <end position="401"/>
    </location>
</feature>
<feature type="transmembrane region" description="Helical" evidence="7">
    <location>
        <begin position="13"/>
        <end position="31"/>
    </location>
</feature>